<reference evidence="2" key="1">
    <citation type="submission" date="2022-12" db="EMBL/GenBank/DDBJ databases">
        <authorList>
            <person name="Petersen C."/>
        </authorList>
    </citation>
    <scope>NUCLEOTIDE SEQUENCE</scope>
    <source>
        <strain evidence="2">IBT 29495</strain>
    </source>
</reference>
<feature type="region of interest" description="Disordered" evidence="1">
    <location>
        <begin position="170"/>
        <end position="190"/>
    </location>
</feature>
<feature type="region of interest" description="Disordered" evidence="1">
    <location>
        <begin position="107"/>
        <end position="133"/>
    </location>
</feature>
<proteinExistence type="predicted"/>
<evidence type="ECO:0000313" key="3">
    <source>
        <dbReference type="Proteomes" id="UP001149954"/>
    </source>
</evidence>
<keyword evidence="3" id="KW-1185">Reference proteome</keyword>
<name>A0A9W9XND8_9EURO</name>
<dbReference type="AlphaFoldDB" id="A0A9W9XND8"/>
<accession>A0A9W9XND8</accession>
<feature type="compositionally biased region" description="Pro residues" evidence="1">
    <location>
        <begin position="176"/>
        <end position="190"/>
    </location>
</feature>
<dbReference type="Proteomes" id="UP001149954">
    <property type="component" value="Unassembled WGS sequence"/>
</dbReference>
<evidence type="ECO:0000313" key="2">
    <source>
        <dbReference type="EMBL" id="KAJ5496197.1"/>
    </source>
</evidence>
<dbReference type="OrthoDB" id="5368934at2759"/>
<feature type="compositionally biased region" description="Basic and acidic residues" evidence="1">
    <location>
        <begin position="73"/>
        <end position="83"/>
    </location>
</feature>
<gene>
    <name evidence="2" type="ORF">N7463_008184</name>
</gene>
<feature type="region of interest" description="Disordered" evidence="1">
    <location>
        <begin position="38"/>
        <end position="87"/>
    </location>
</feature>
<reference evidence="2" key="2">
    <citation type="journal article" date="2023" name="IMA Fungus">
        <title>Comparative genomic study of the Penicillium genus elucidates a diverse pangenome and 15 lateral gene transfer events.</title>
        <authorList>
            <person name="Petersen C."/>
            <person name="Sorensen T."/>
            <person name="Nielsen M.R."/>
            <person name="Sondergaard T.E."/>
            <person name="Sorensen J.L."/>
            <person name="Fitzpatrick D.A."/>
            <person name="Frisvad J.C."/>
            <person name="Nielsen K.L."/>
        </authorList>
    </citation>
    <scope>NUCLEOTIDE SEQUENCE</scope>
    <source>
        <strain evidence="2">IBT 29495</strain>
    </source>
</reference>
<feature type="compositionally biased region" description="Polar residues" evidence="1">
    <location>
        <begin position="111"/>
        <end position="120"/>
    </location>
</feature>
<comment type="caution">
    <text evidence="2">The sequence shown here is derived from an EMBL/GenBank/DDBJ whole genome shotgun (WGS) entry which is preliminary data.</text>
</comment>
<sequence length="568" mass="63219">MDNLYERDMQEHWNTSLMGVKFWEDATRCAERLAESERQALITRPTGQLPKGPAQSPSKDPAQSAVTSSTEKSPTKSETDQSPRKNRFHLSQLASFNSLRLQSIVHPYPTGTDTITPPTKSQKRSNKGSLHLPKLPSFKNLSFKRRGPILTSTSGIIQVEKTARPSILSTSTFLPPESPESPIPSIPKAPRPAFRSLYRGPSATNLDIAPLNPPGGFQSFATVAPGYLSNASFQEWLDRESDTHPENETPPHSTYSSRISLMAYLNKGGSWDNIPRTKSVLELNMFFDALKVDPENRVDPKNLVDLDDDPTTDKVTMADKAAMGAFYETTTGDQATDHFAEKLEDRIAITILSPGQIRPLGEFRNLRVLKLTGMMKSYQSIIWQTVWVNPQLTTLELERAVGLEINQPVGPGGWKVIKRGWVMNVKFCAPPVYYGYSGNGEIWDRIGYGEYLDKFCIERAKVLALGSSFPVPHYLPVKRLALTGFAVDGDPFGMWFRNLEEVHFKKDCIDCGFWLCRAQRDVRVRYSNEYGVARGANGPSKAGSVVDLDEEALAELTAAVRGLGVSRM</sequence>
<protein>
    <submittedName>
        <fullName evidence="2">Uncharacterized protein</fullName>
    </submittedName>
</protein>
<dbReference type="EMBL" id="JAPWDS010000005">
    <property type="protein sequence ID" value="KAJ5496197.1"/>
    <property type="molecule type" value="Genomic_DNA"/>
</dbReference>
<evidence type="ECO:0000256" key="1">
    <source>
        <dbReference type="SAM" id="MobiDB-lite"/>
    </source>
</evidence>
<organism evidence="2 3">
    <name type="scientific">Penicillium fimorum</name>
    <dbReference type="NCBI Taxonomy" id="1882269"/>
    <lineage>
        <taxon>Eukaryota</taxon>
        <taxon>Fungi</taxon>
        <taxon>Dikarya</taxon>
        <taxon>Ascomycota</taxon>
        <taxon>Pezizomycotina</taxon>
        <taxon>Eurotiomycetes</taxon>
        <taxon>Eurotiomycetidae</taxon>
        <taxon>Eurotiales</taxon>
        <taxon>Aspergillaceae</taxon>
        <taxon>Penicillium</taxon>
    </lineage>
</organism>